<dbReference type="PANTHER" id="PTHR31987">
    <property type="entry name" value="GLUTAMINASE A-RELATED"/>
    <property type="match status" value="1"/>
</dbReference>
<dbReference type="InterPro" id="IPR032515">
    <property type="entry name" value="DUF4964"/>
</dbReference>
<dbReference type="Pfam" id="PF16334">
    <property type="entry name" value="DUF4964"/>
    <property type="match status" value="1"/>
</dbReference>
<dbReference type="RefSeq" id="WP_137260768.1">
    <property type="nucleotide sequence ID" value="NZ_SZQL01000003.1"/>
</dbReference>
<dbReference type="InterPro" id="IPR008979">
    <property type="entry name" value="Galactose-bd-like_sf"/>
</dbReference>
<dbReference type="SUPFAM" id="SSF49785">
    <property type="entry name" value="Galactose-binding domain-like"/>
    <property type="match status" value="1"/>
</dbReference>
<evidence type="ECO:0000259" key="1">
    <source>
        <dbReference type="Pfam" id="PF16334"/>
    </source>
</evidence>
<reference evidence="4 5" key="1">
    <citation type="submission" date="2019-05" db="EMBL/GenBank/DDBJ databases">
        <title>Panacibacter sp. strain 17mud1-8 Genome sequencing and assembly.</title>
        <authorList>
            <person name="Chhetri G."/>
        </authorList>
    </citation>
    <scope>NUCLEOTIDE SEQUENCE [LARGE SCALE GENOMIC DNA]</scope>
    <source>
        <strain evidence="4 5">17mud1-8</strain>
    </source>
</reference>
<dbReference type="Pfam" id="PF16335">
    <property type="entry name" value="GtaA_6_Hairpin"/>
    <property type="match status" value="1"/>
</dbReference>
<dbReference type="Proteomes" id="UP000305848">
    <property type="component" value="Unassembled WGS sequence"/>
</dbReference>
<gene>
    <name evidence="4" type="ORF">FC093_05595</name>
</gene>
<evidence type="ECO:0000313" key="5">
    <source>
        <dbReference type="Proteomes" id="UP000305848"/>
    </source>
</evidence>
<keyword evidence="5" id="KW-1185">Reference proteome</keyword>
<dbReference type="InterPro" id="IPR052743">
    <property type="entry name" value="Glutaminase_GtaA"/>
</dbReference>
<dbReference type="PANTHER" id="PTHR31987:SF1">
    <property type="entry name" value="GLUTAMINASE A"/>
    <property type="match status" value="1"/>
</dbReference>
<feature type="domain" description="DUF4964" evidence="1">
    <location>
        <begin position="23"/>
        <end position="85"/>
    </location>
</feature>
<dbReference type="InterPro" id="IPR032514">
    <property type="entry name" value="GtaA_central"/>
</dbReference>
<organism evidence="4 5">
    <name type="scientific">Ilyomonas limi</name>
    <dbReference type="NCBI Taxonomy" id="2575867"/>
    <lineage>
        <taxon>Bacteria</taxon>
        <taxon>Pseudomonadati</taxon>
        <taxon>Bacteroidota</taxon>
        <taxon>Chitinophagia</taxon>
        <taxon>Chitinophagales</taxon>
        <taxon>Chitinophagaceae</taxon>
        <taxon>Ilyomonas</taxon>
    </lineage>
</organism>
<dbReference type="InterPro" id="IPR008928">
    <property type="entry name" value="6-hairpin_glycosidase_sf"/>
</dbReference>
<dbReference type="SUPFAM" id="SSF48208">
    <property type="entry name" value="Six-hairpin glycosidases"/>
    <property type="match status" value="1"/>
</dbReference>
<dbReference type="AlphaFoldDB" id="A0A4V5UWU4"/>
<accession>A0A4V5UWU4</accession>
<name>A0A4V5UWU4_9BACT</name>
<proteinExistence type="predicted"/>
<dbReference type="EMBL" id="SZQL01000003">
    <property type="protein sequence ID" value="TKK70223.1"/>
    <property type="molecule type" value="Genomic_DNA"/>
</dbReference>
<dbReference type="OrthoDB" id="175993at2"/>
<dbReference type="InterPro" id="IPR033433">
    <property type="entry name" value="GtaA_N"/>
</dbReference>
<dbReference type="Pfam" id="PF17168">
    <property type="entry name" value="DUF5127"/>
    <property type="match status" value="1"/>
</dbReference>
<evidence type="ECO:0000259" key="3">
    <source>
        <dbReference type="Pfam" id="PF17168"/>
    </source>
</evidence>
<sequence length="826" mass="92188">MKRILIVVGVLIQVQFLFAQLQKAPAYPLINHTTYFSVWSFTDTLNASPTKHWTGATQSLVGILKVDGKSYRFMGEMDKSYKTILPAADETTYSVKYTESQPASGWENGSFSDASWKTGAAPFGDNDSRAKTKWTSKDLWVRRTFTVQDANMQNLYLKIQHDDNIEVYLNGKEIYEYKGWIHKYKYIPLSSFADALKKGTNILAIHIANTAGGSWLDEGLVVEQQPKENAAIAKATQTNVVMNATQTIYNFTCGAADLKLTFTSPLLMNDLALMTRPVSYISFAVKSNDGAAHDAQLYFGAATDLAVNVPTQPVKATKYTSNNLAILKAGTVEQPVLQKKGDDLRIDWGYVYVAAPQSEKPAQSVASPQMSIDNFSSGKMAQTGEATGKQLMLNTVLPLSKINSTEQETHVLVGYDEIYGVQYFGQNLRPYWNKDGNATIEQQLALAENDYQEVMGKCEAFNKKMYDDAVKAGGEEYAKLCVAAYRQAISAHQTVESPQGELLFMSKENFSNGSINTVDITYPSAPLFLIYNPDLLKGMMNGIFYYSESGKWTKPFAAHDLGTYPLANGQTYGEDMPVEESGNMIILAGAIAKREGNADYAKKHWKSLSTWVNFLVKDGFDPANQLSTDDFAGHLARNTNLSVKAIVGIGCYAMLADMLGDKATAQQYHDTAIAMVARWQQMANDGDHFALTFSDKNTWSQKYNLVWDKVLDLNLFPESVYDKEVNFYLTKQNEFGLPLDSRKTYTKSDWILWSATLANNNEDFKKLVDPVFKYATETPTRVPLSDWHETTTGKQVGFQARSVVGGYFMKLLDYKMINNNEAALRR</sequence>
<feature type="domain" description="Glutaminase A N-terminal" evidence="3">
    <location>
        <begin position="245"/>
        <end position="468"/>
    </location>
</feature>
<evidence type="ECO:0000313" key="4">
    <source>
        <dbReference type="EMBL" id="TKK70223.1"/>
    </source>
</evidence>
<dbReference type="Gene3D" id="2.60.120.260">
    <property type="entry name" value="Galactose-binding domain-like"/>
    <property type="match status" value="1"/>
</dbReference>
<feature type="domain" description="Glutaminase A central" evidence="2">
    <location>
        <begin position="474"/>
        <end position="811"/>
    </location>
</feature>
<protein>
    <submittedName>
        <fullName evidence="4">DUF4965 domain-containing protein</fullName>
    </submittedName>
</protein>
<dbReference type="GO" id="GO:0005975">
    <property type="term" value="P:carbohydrate metabolic process"/>
    <property type="evidence" value="ECO:0007669"/>
    <property type="project" value="InterPro"/>
</dbReference>
<evidence type="ECO:0000259" key="2">
    <source>
        <dbReference type="Pfam" id="PF16335"/>
    </source>
</evidence>
<comment type="caution">
    <text evidence="4">The sequence shown here is derived from an EMBL/GenBank/DDBJ whole genome shotgun (WGS) entry which is preliminary data.</text>
</comment>